<comment type="catalytic activity">
    <reaction evidence="5">
        <text>a 2'-deoxyadenosine in DNA + S-adenosyl-L-methionine = an N(6)-methyl-2'-deoxyadenosine in DNA + S-adenosyl-L-homocysteine + H(+)</text>
        <dbReference type="Rhea" id="RHEA:15197"/>
        <dbReference type="Rhea" id="RHEA-COMP:12418"/>
        <dbReference type="Rhea" id="RHEA-COMP:12419"/>
        <dbReference type="ChEBI" id="CHEBI:15378"/>
        <dbReference type="ChEBI" id="CHEBI:57856"/>
        <dbReference type="ChEBI" id="CHEBI:59789"/>
        <dbReference type="ChEBI" id="CHEBI:90615"/>
        <dbReference type="ChEBI" id="CHEBI:90616"/>
        <dbReference type="EC" id="2.1.1.72"/>
    </reaction>
</comment>
<dbReference type="Gene3D" id="3.40.50.150">
    <property type="entry name" value="Vaccinia Virus protein VP39"/>
    <property type="match status" value="1"/>
</dbReference>
<dbReference type="PANTHER" id="PTHR33841:SF1">
    <property type="entry name" value="DNA METHYLTRANSFERASE A"/>
    <property type="match status" value="1"/>
</dbReference>
<keyword evidence="2" id="KW-0489">Methyltransferase</keyword>
<evidence type="ECO:0000256" key="3">
    <source>
        <dbReference type="ARBA" id="ARBA00022679"/>
    </source>
</evidence>
<evidence type="ECO:0000313" key="9">
    <source>
        <dbReference type="Proteomes" id="UP000821846"/>
    </source>
</evidence>
<dbReference type="PRINTS" id="PR00507">
    <property type="entry name" value="N12N6MTFRASE"/>
</dbReference>
<evidence type="ECO:0000256" key="6">
    <source>
        <dbReference type="SAM" id="Coils"/>
    </source>
</evidence>
<dbReference type="InterPro" id="IPR029063">
    <property type="entry name" value="SAM-dependent_MTases_sf"/>
</dbReference>
<dbReference type="InterPro" id="IPR047939">
    <property type="entry name" value="BREX_1_PglX"/>
</dbReference>
<accession>A0ABX2GWP0</accession>
<sequence>MNKTAIRKFAEWAREKLIEDIKYKAGLVGITENGIAERLSQSTSDLHFYDVGTKDYTKISGIEIKQRDALVKAIQTKERSYKSYQETFENVIEEVAYTWFNRLIAIRFMEVNDYLPSSVRVLSSDNKAKKEPDLVTTPFDTDLEFTSYEQDRIIQLKDDNKLDELFRMLFIKQCNKLHDILPELFEKTDDYSELLLTISFTDSEGIIHHLINDIEDVDFRINDEMYTDDGKIKADGQVEIIGWLYQYYISKKHDEIVNIYKGTVKKADIPAATQLFTTDWVVRYMVDNSLGRYWIERNPQSKLAEKLEFFVTPKNGKIQYVDEKISPTDLTFFDPCMGSGHILVYAFDVLMEIYREVGYSDRDAALSIVENNLFGMDIDKRAYQLAYFAVMMKARSYNRRALTKGISNNLAVVEESNSIDKFACNGLTTDSEQNKIGEYLVEAYKDAQEIGTLQTIEKKDYKEFVEYLNNIESGTGQIDLFSTEWLNDTLPKMLQLAKQAEIMSNKYAVVCTNPPYMNKLEGQLKKFVVDNYKAYCGDLFSVFIYRNFDYCKINGYSAFMTPFVWMFIKTYEALRKYIIDTKSITTLVQMEYSAFEEATVPICSFVLKNGKATGKSLCFRLSEFKGGMEVQKQKVLEALARKNCGYFYESVQSNFSKIPGSPIAYWVSKGIMDSFVYGELLGNIAEIVTGMSTGDNNSYLRFWHEISEKNISIYSDKMEEIDLVKTPWIPYNKGGEARKWYGNNDYVVKWKESEKFHRPRPTFSHLYLKKGITWSFVTSGMYSARYYPNGFLWDVAGSPCVITNEKLMYYVLGFLSTKIANQILKIINPTINCQVVDMQNTPILINEEKMDDVQLISQHSVDVSKEDWDAFETSWDFKKHPLLCYSSDKVSIAFEIWSKECDERFNQLKANEEELNRIFIEIYGLQDELTPEVEDKDVTVRQADLQRDIKSLISYAVGCMFGRYSLDEDGLVYAGGEWGNSKYDTFIPDEDNCIPITDEEYFEDDIVGLFCAWLKKVYGEGTLEENLDFIANALGNKGKTSREVIRNYFLTDFIKDHIKTYQKRPIYWIFDSGKQNGFKALVYMHRWNADTIGNVRVEYLHRIQRVYEKEITRMQEIIDNSHDNKEISNATKRKEKLQKQIKETKDYDAKIAHLALSRIDIDLDDGVKVNYEKVQTADGKKMQILAKIS</sequence>
<dbReference type="InterPro" id="IPR011639">
    <property type="entry name" value="MethylTrfase_TaqI-like_dom"/>
</dbReference>
<keyword evidence="4" id="KW-0949">S-adenosyl-L-methionine</keyword>
<feature type="coiled-coil region" evidence="6">
    <location>
        <begin position="1120"/>
        <end position="1147"/>
    </location>
</feature>
<feature type="domain" description="Type II methyltransferase M.TaqI-like" evidence="7">
    <location>
        <begin position="371"/>
        <end position="594"/>
    </location>
</feature>
<dbReference type="Pfam" id="PF07669">
    <property type="entry name" value="Eco57I"/>
    <property type="match status" value="1"/>
</dbReference>
<keyword evidence="3" id="KW-0808">Transferase</keyword>
<protein>
    <recommendedName>
        <fullName evidence="1">site-specific DNA-methyltransferase (adenine-specific)</fullName>
        <ecNumber evidence="1">2.1.1.72</ecNumber>
    </recommendedName>
</protein>
<evidence type="ECO:0000256" key="2">
    <source>
        <dbReference type="ARBA" id="ARBA00022603"/>
    </source>
</evidence>
<evidence type="ECO:0000256" key="4">
    <source>
        <dbReference type="ARBA" id="ARBA00022691"/>
    </source>
</evidence>
<gene>
    <name evidence="8" type="primary">pglX</name>
    <name evidence="8" type="ORF">HFM93_06605</name>
</gene>
<dbReference type="EC" id="2.1.1.72" evidence="1"/>
<keyword evidence="6" id="KW-0175">Coiled coil</keyword>
<evidence type="ECO:0000259" key="7">
    <source>
        <dbReference type="Pfam" id="PF07669"/>
    </source>
</evidence>
<dbReference type="NCBIfam" id="NF033452">
    <property type="entry name" value="BREX_1_MTaseX"/>
    <property type="match status" value="1"/>
</dbReference>
<keyword evidence="9" id="KW-1185">Reference proteome</keyword>
<dbReference type="SUPFAM" id="SSF53335">
    <property type="entry name" value="S-adenosyl-L-methionine-dependent methyltransferases"/>
    <property type="match status" value="1"/>
</dbReference>
<dbReference type="EMBL" id="JAAWUZ010000018">
    <property type="protein sequence ID" value="NSG29952.1"/>
    <property type="molecule type" value="Genomic_DNA"/>
</dbReference>
<evidence type="ECO:0000256" key="1">
    <source>
        <dbReference type="ARBA" id="ARBA00011900"/>
    </source>
</evidence>
<organism evidence="8 9">
    <name type="scientific">Faecalicatena fissicatena</name>
    <dbReference type="NCBI Taxonomy" id="290055"/>
    <lineage>
        <taxon>Bacteria</taxon>
        <taxon>Bacillati</taxon>
        <taxon>Bacillota</taxon>
        <taxon>Clostridia</taxon>
        <taxon>Lachnospirales</taxon>
        <taxon>Lachnospiraceae</taxon>
        <taxon>Faecalicatena</taxon>
    </lineage>
</organism>
<dbReference type="InterPro" id="IPR050953">
    <property type="entry name" value="N4_N6_ade-DNA_methylase"/>
</dbReference>
<dbReference type="PANTHER" id="PTHR33841">
    <property type="entry name" value="DNA METHYLTRANSFERASE YEEA-RELATED"/>
    <property type="match status" value="1"/>
</dbReference>
<reference evidence="8 9" key="1">
    <citation type="journal article" date="2020" name="Cell Host Microbe">
        <title>Functional and Genomic Variation between Human-Derived Isolates of Lachnospiraceae Reveals Inter- and Intra-Species Diversity.</title>
        <authorList>
            <person name="Sorbara M.T."/>
            <person name="Littmann E.R."/>
            <person name="Fontana E."/>
            <person name="Moody T.U."/>
            <person name="Kohout C.E."/>
            <person name="Gjonbalaj M."/>
            <person name="Eaton V."/>
            <person name="Seok R."/>
            <person name="Leiner I.M."/>
            <person name="Pamer E.G."/>
        </authorList>
    </citation>
    <scope>NUCLEOTIDE SEQUENCE [LARGE SCALE GENOMIC DNA]</scope>
    <source>
        <strain evidence="8 9">MSK.14.16</strain>
    </source>
</reference>
<dbReference type="Proteomes" id="UP000821846">
    <property type="component" value="Unassembled WGS sequence"/>
</dbReference>
<evidence type="ECO:0000313" key="8">
    <source>
        <dbReference type="EMBL" id="NSG29952.1"/>
    </source>
</evidence>
<proteinExistence type="predicted"/>
<dbReference type="RefSeq" id="WP_173887205.1">
    <property type="nucleotide sequence ID" value="NZ_JAAWUZ010000018.1"/>
</dbReference>
<evidence type="ECO:0000256" key="5">
    <source>
        <dbReference type="ARBA" id="ARBA00047942"/>
    </source>
</evidence>
<name>A0ABX2GWP0_9FIRM</name>
<comment type="caution">
    <text evidence="8">The sequence shown here is derived from an EMBL/GenBank/DDBJ whole genome shotgun (WGS) entry which is preliminary data.</text>
</comment>